<protein>
    <submittedName>
        <fullName evidence="1">Uncharacterized protein</fullName>
    </submittedName>
</protein>
<dbReference type="EMBL" id="CAACVJ010000445">
    <property type="protein sequence ID" value="VEP16816.1"/>
    <property type="molecule type" value="Genomic_DNA"/>
</dbReference>
<reference evidence="1 2" key="1">
    <citation type="submission" date="2019-01" db="EMBL/GenBank/DDBJ databases">
        <authorList>
            <person name="Brito A."/>
        </authorList>
    </citation>
    <scope>NUCLEOTIDE SEQUENCE [LARGE SCALE GENOMIC DNA]</scope>
    <source>
        <strain evidence="1">1</strain>
    </source>
</reference>
<dbReference type="RefSeq" id="WP_186375784.1">
    <property type="nucleotide sequence ID" value="NZ_LR213769.1"/>
</dbReference>
<proteinExistence type="predicted"/>
<accession>A0A563VZG8</accession>
<name>A0A563VZG8_9CYAN</name>
<evidence type="ECO:0000313" key="1">
    <source>
        <dbReference type="EMBL" id="VEP16816.1"/>
    </source>
</evidence>
<sequence length="51" mass="5121">MTSTTTQIGQTKPTYQPVIKVSVGAFTGALVTLTSDPALCGAVSVIGGVRP</sequence>
<organism evidence="1 2">
    <name type="scientific">Hyella patelloides LEGE 07179</name>
    <dbReference type="NCBI Taxonomy" id="945734"/>
    <lineage>
        <taxon>Bacteria</taxon>
        <taxon>Bacillati</taxon>
        <taxon>Cyanobacteriota</taxon>
        <taxon>Cyanophyceae</taxon>
        <taxon>Pleurocapsales</taxon>
        <taxon>Hyellaceae</taxon>
        <taxon>Hyella</taxon>
    </lineage>
</organism>
<dbReference type="AlphaFoldDB" id="A0A563VZG8"/>
<dbReference type="Proteomes" id="UP000320055">
    <property type="component" value="Unassembled WGS sequence"/>
</dbReference>
<evidence type="ECO:0000313" key="2">
    <source>
        <dbReference type="Proteomes" id="UP000320055"/>
    </source>
</evidence>
<keyword evidence="2" id="KW-1185">Reference proteome</keyword>
<gene>
    <name evidence="1" type="ORF">H1P_50021</name>
</gene>